<dbReference type="AlphaFoldDB" id="V8QW98"/>
<dbReference type="Proteomes" id="UP000018733">
    <property type="component" value="Unassembled WGS sequence"/>
</dbReference>
<dbReference type="RefSeq" id="WP_024007504.1">
    <property type="nucleotide sequence ID" value="NZ_KI650985.1"/>
</dbReference>
<reference evidence="2 3" key="1">
    <citation type="journal article" date="2014" name="Genome Announc.">
        <title>Draft Genome Sequence of Advenella kashmirensis Strain W13003, a Polycyclic Aromatic Hydrocarbon-Degrading Bacterium.</title>
        <authorList>
            <person name="Wang X."/>
            <person name="Jin D."/>
            <person name="Zhou L."/>
            <person name="Wu L."/>
            <person name="An W."/>
            <person name="Zhao L."/>
        </authorList>
    </citation>
    <scope>NUCLEOTIDE SEQUENCE [LARGE SCALE GENOMIC DNA]</scope>
    <source>
        <strain evidence="2 3">W13003</strain>
    </source>
</reference>
<dbReference type="eggNOG" id="ENOG50302BX">
    <property type="taxonomic scope" value="Bacteria"/>
</dbReference>
<name>V8QW98_9BURK</name>
<dbReference type="HOGENOM" id="CLU_099317_0_0_4"/>
<dbReference type="OrthoDB" id="1350443at2"/>
<dbReference type="STRING" id="1424334.W822_05620"/>
<feature type="compositionally biased region" description="Basic and acidic residues" evidence="1">
    <location>
        <begin position="175"/>
        <end position="191"/>
    </location>
</feature>
<gene>
    <name evidence="2" type="ORF">W822_05620</name>
</gene>
<keyword evidence="3" id="KW-1185">Reference proteome</keyword>
<protein>
    <submittedName>
        <fullName evidence="2">Uncharacterized protein</fullName>
    </submittedName>
</protein>
<feature type="region of interest" description="Disordered" evidence="1">
    <location>
        <begin position="161"/>
        <end position="191"/>
    </location>
</feature>
<sequence>MHERNGSQIIQDWPEESREATQLVLDKYGDPQETTPTTLVWLNPGPWKRIVASKTFYQHNFPAPHIDCIESVIDYQVPVDKFDELAKFDGSVIVERTAGEVSARCHDEEANFLALNLMHDIVTGEKNVAEARAYYGKEFLDYRKKKPTPYMQKLRFQSALQSKAGDPDDSILSDDDLKSAVREGKRDTDVG</sequence>
<proteinExistence type="predicted"/>
<evidence type="ECO:0000313" key="3">
    <source>
        <dbReference type="Proteomes" id="UP000018733"/>
    </source>
</evidence>
<evidence type="ECO:0000313" key="2">
    <source>
        <dbReference type="EMBL" id="ETF03613.1"/>
    </source>
</evidence>
<accession>V8QW98</accession>
<dbReference type="EMBL" id="AYXT01000002">
    <property type="protein sequence ID" value="ETF03613.1"/>
    <property type="molecule type" value="Genomic_DNA"/>
</dbReference>
<organism evidence="2 3">
    <name type="scientific">Advenella kashmirensis W13003</name>
    <dbReference type="NCBI Taxonomy" id="1424334"/>
    <lineage>
        <taxon>Bacteria</taxon>
        <taxon>Pseudomonadati</taxon>
        <taxon>Pseudomonadota</taxon>
        <taxon>Betaproteobacteria</taxon>
        <taxon>Burkholderiales</taxon>
        <taxon>Alcaligenaceae</taxon>
    </lineage>
</organism>
<evidence type="ECO:0000256" key="1">
    <source>
        <dbReference type="SAM" id="MobiDB-lite"/>
    </source>
</evidence>
<comment type="caution">
    <text evidence="2">The sequence shown here is derived from an EMBL/GenBank/DDBJ whole genome shotgun (WGS) entry which is preliminary data.</text>
</comment>